<dbReference type="Gene3D" id="3.10.150.10">
    <property type="entry name" value="DNA Polymerase III, subunit A, domain 2"/>
    <property type="match status" value="1"/>
</dbReference>
<name>A0A9D2WS36_9FIRM</name>
<evidence type="ECO:0000259" key="13">
    <source>
        <dbReference type="Pfam" id="PF02768"/>
    </source>
</evidence>
<proteinExistence type="inferred from homology"/>
<evidence type="ECO:0000256" key="9">
    <source>
        <dbReference type="ARBA" id="ARBA00023125"/>
    </source>
</evidence>
<evidence type="ECO:0000259" key="11">
    <source>
        <dbReference type="Pfam" id="PF00712"/>
    </source>
</evidence>
<keyword evidence="8 10" id="KW-0239">DNA-directed DNA polymerase</keyword>
<comment type="function">
    <text evidence="10">Confers DNA tethering and processivity to DNA polymerases and other proteins. Acts as a clamp, forming a ring around DNA (a reaction catalyzed by the clamp-loading complex) which diffuses in an ATP-independent manner freely and bidirectionally along dsDNA. Initially characterized for its ability to contact the catalytic subunit of DNA polymerase III (Pol III), a complex, multichain enzyme responsible for most of the replicative synthesis in bacteria; Pol III exhibits 3'-5' exonuclease proofreading activity. The beta chain is required for initiation of replication as well as for processivity of DNA replication.</text>
</comment>
<evidence type="ECO:0000256" key="1">
    <source>
        <dbReference type="ARBA" id="ARBA00004496"/>
    </source>
</evidence>
<keyword evidence="9" id="KW-0238">DNA-binding</keyword>
<accession>A0A9D2WS36</accession>
<comment type="subunit">
    <text evidence="10">Forms a ring-shaped head-to-tail homodimer around DNA.</text>
</comment>
<dbReference type="AlphaFoldDB" id="A0A9D2WS36"/>
<dbReference type="GO" id="GO:0008408">
    <property type="term" value="F:3'-5' exonuclease activity"/>
    <property type="evidence" value="ECO:0007669"/>
    <property type="project" value="InterPro"/>
</dbReference>
<dbReference type="EMBL" id="LSRS01000002">
    <property type="protein sequence ID" value="KAF1085906.1"/>
    <property type="molecule type" value="Genomic_DNA"/>
</dbReference>
<dbReference type="Pfam" id="PF02767">
    <property type="entry name" value="DNA_pol3_beta_2"/>
    <property type="match status" value="1"/>
</dbReference>
<comment type="similarity">
    <text evidence="2 10">Belongs to the beta sliding clamp family.</text>
</comment>
<gene>
    <name evidence="14" type="primary">dnaN</name>
    <name evidence="14" type="ORF">SPSYN_00641</name>
</gene>
<reference evidence="14" key="1">
    <citation type="submission" date="2016-02" db="EMBL/GenBank/DDBJ databases">
        <title>Draft Genome Sequence of Sporotomaculum syntrophicum Strain FB, a Syntrophic Benzoate Degrader.</title>
        <authorList>
            <person name="Nobu M.K."/>
            <person name="Narihiro T."/>
            <person name="Qiu Y.-L."/>
            <person name="Ohashi A."/>
            <person name="Liu W.-T."/>
            <person name="Yuji S."/>
        </authorList>
    </citation>
    <scope>NUCLEOTIDE SEQUENCE</scope>
    <source>
        <strain evidence="14">FB</strain>
    </source>
</reference>
<dbReference type="SUPFAM" id="SSF55979">
    <property type="entry name" value="DNA clamp"/>
    <property type="match status" value="3"/>
</dbReference>
<evidence type="ECO:0000313" key="15">
    <source>
        <dbReference type="Proteomes" id="UP000798488"/>
    </source>
</evidence>
<dbReference type="GO" id="GO:0009360">
    <property type="term" value="C:DNA polymerase III complex"/>
    <property type="evidence" value="ECO:0007669"/>
    <property type="project" value="InterPro"/>
</dbReference>
<dbReference type="CDD" id="cd00140">
    <property type="entry name" value="beta_clamp"/>
    <property type="match status" value="1"/>
</dbReference>
<dbReference type="GO" id="GO:0006271">
    <property type="term" value="P:DNA strand elongation involved in DNA replication"/>
    <property type="evidence" value="ECO:0007669"/>
    <property type="project" value="TreeGrafter"/>
</dbReference>
<dbReference type="InterPro" id="IPR046938">
    <property type="entry name" value="DNA_clamp_sf"/>
</dbReference>
<dbReference type="GO" id="GO:0003677">
    <property type="term" value="F:DNA binding"/>
    <property type="evidence" value="ECO:0007669"/>
    <property type="project" value="UniProtKB-UniRule"/>
</dbReference>
<evidence type="ECO:0000259" key="12">
    <source>
        <dbReference type="Pfam" id="PF02767"/>
    </source>
</evidence>
<dbReference type="SMART" id="SM00480">
    <property type="entry name" value="POL3Bc"/>
    <property type="match status" value="1"/>
</dbReference>
<evidence type="ECO:0000256" key="10">
    <source>
        <dbReference type="PIRNR" id="PIRNR000804"/>
    </source>
</evidence>
<evidence type="ECO:0000313" key="14">
    <source>
        <dbReference type="EMBL" id="KAF1085906.1"/>
    </source>
</evidence>
<keyword evidence="7 10" id="KW-0235">DNA replication</keyword>
<evidence type="ECO:0000256" key="8">
    <source>
        <dbReference type="ARBA" id="ARBA00022932"/>
    </source>
</evidence>
<dbReference type="PIRSF" id="PIRSF000804">
    <property type="entry name" value="DNA_pol_III_b"/>
    <property type="match status" value="1"/>
</dbReference>
<dbReference type="Pfam" id="PF02768">
    <property type="entry name" value="DNA_pol3_beta_3"/>
    <property type="match status" value="1"/>
</dbReference>
<evidence type="ECO:0000256" key="2">
    <source>
        <dbReference type="ARBA" id="ARBA00010752"/>
    </source>
</evidence>
<dbReference type="InterPro" id="IPR001001">
    <property type="entry name" value="DNA_polIII_beta"/>
</dbReference>
<evidence type="ECO:0000256" key="4">
    <source>
        <dbReference type="ARBA" id="ARBA00022490"/>
    </source>
</evidence>
<keyword evidence="15" id="KW-1185">Reference proteome</keyword>
<organism evidence="14 15">
    <name type="scientific">Sporotomaculum syntrophicum</name>
    <dbReference type="NCBI Taxonomy" id="182264"/>
    <lineage>
        <taxon>Bacteria</taxon>
        <taxon>Bacillati</taxon>
        <taxon>Bacillota</taxon>
        <taxon>Clostridia</taxon>
        <taxon>Eubacteriales</taxon>
        <taxon>Desulfallaceae</taxon>
        <taxon>Sporotomaculum</taxon>
    </lineage>
</organism>
<comment type="subcellular location">
    <subcellularLocation>
        <location evidence="1 10">Cytoplasm</location>
    </subcellularLocation>
</comment>
<dbReference type="NCBIfam" id="TIGR00663">
    <property type="entry name" value="dnan"/>
    <property type="match status" value="1"/>
</dbReference>
<comment type="caution">
    <text evidence="14">The sequence shown here is derived from an EMBL/GenBank/DDBJ whole genome shotgun (WGS) entry which is preliminary data.</text>
</comment>
<evidence type="ECO:0000256" key="6">
    <source>
        <dbReference type="ARBA" id="ARBA00022695"/>
    </source>
</evidence>
<evidence type="ECO:0000256" key="5">
    <source>
        <dbReference type="ARBA" id="ARBA00022679"/>
    </source>
</evidence>
<dbReference type="PANTHER" id="PTHR30478">
    <property type="entry name" value="DNA POLYMERASE III SUBUNIT BETA"/>
    <property type="match status" value="1"/>
</dbReference>
<feature type="domain" description="DNA polymerase III beta sliding clamp central" evidence="12">
    <location>
        <begin position="130"/>
        <end position="245"/>
    </location>
</feature>
<dbReference type="GO" id="GO:0003887">
    <property type="term" value="F:DNA-directed DNA polymerase activity"/>
    <property type="evidence" value="ECO:0007669"/>
    <property type="project" value="UniProtKB-UniRule"/>
</dbReference>
<dbReference type="InterPro" id="IPR022637">
    <property type="entry name" value="DNA_polIII_beta_cen"/>
</dbReference>
<feature type="domain" description="DNA polymerase III beta sliding clamp C-terminal" evidence="13">
    <location>
        <begin position="249"/>
        <end position="359"/>
    </location>
</feature>
<dbReference type="Pfam" id="PF00712">
    <property type="entry name" value="DNA_pol3_beta"/>
    <property type="match status" value="1"/>
</dbReference>
<dbReference type="OrthoDB" id="8421503at2"/>
<dbReference type="InterPro" id="IPR022635">
    <property type="entry name" value="DNA_polIII_beta_C"/>
</dbReference>
<dbReference type="GO" id="GO:0005737">
    <property type="term" value="C:cytoplasm"/>
    <property type="evidence" value="ECO:0007669"/>
    <property type="project" value="UniProtKB-SubCell"/>
</dbReference>
<evidence type="ECO:0000256" key="7">
    <source>
        <dbReference type="ARBA" id="ARBA00022705"/>
    </source>
</evidence>
<dbReference type="Proteomes" id="UP000798488">
    <property type="component" value="Unassembled WGS sequence"/>
</dbReference>
<feature type="domain" description="DNA polymerase III beta sliding clamp N-terminal" evidence="11">
    <location>
        <begin position="1"/>
        <end position="119"/>
    </location>
</feature>
<dbReference type="PANTHER" id="PTHR30478:SF0">
    <property type="entry name" value="BETA SLIDING CLAMP"/>
    <property type="match status" value="1"/>
</dbReference>
<sequence length="369" mass="41768">MQFIAPREKLNTLVQITQKAVSQRSPMPLLTCLHFESEDNMLYLSSTDLEFGIRCTMPVTTIISGTTAIPAKYVTSLFTRLPDIDINIKCDISNNTTKFSYGESEVILNGYPADEFPMFPSLPDKPTLIMKQDKLKNMLKHVIYAVSNEEHRPVFTGVNIQVNQDGTISMVATDTRRLALCVEELETPPIQPINIIIPGKTLNELFKILDLTDNDLILYVTENKVFFTIDNICIMSRLIAGQYPDYRIVVPKNYICEVKTSVSQLLDAAERASLLVNTKRNVFNIIFKPNKIMIYFYTETGRIREELEAYFTGEPLDVGFNVRIFIEVLKSIDSDEVIIKLSGQDSPALIKPVDEDRYFSILVPAVSQG</sequence>
<keyword evidence="5 10" id="KW-0808">Transferase</keyword>
<keyword evidence="6 10" id="KW-0548">Nucleotidyltransferase</keyword>
<dbReference type="Gene3D" id="3.70.10.10">
    <property type="match status" value="1"/>
</dbReference>
<evidence type="ECO:0000256" key="3">
    <source>
        <dbReference type="ARBA" id="ARBA00021035"/>
    </source>
</evidence>
<protein>
    <recommendedName>
        <fullName evidence="3 10">Beta sliding clamp</fullName>
    </recommendedName>
</protein>
<dbReference type="InterPro" id="IPR022634">
    <property type="entry name" value="DNA_polIII_beta_N"/>
</dbReference>
<dbReference type="RefSeq" id="WP_161821062.1">
    <property type="nucleotide sequence ID" value="NZ_LSRS01000002.1"/>
</dbReference>
<keyword evidence="4 10" id="KW-0963">Cytoplasm</keyword>